<comment type="caution">
    <text evidence="1">The sequence shown here is derived from an EMBL/GenBank/DDBJ whole genome shotgun (WGS) entry which is preliminary data.</text>
</comment>
<accession>A0A814GN01</accession>
<proteinExistence type="predicted"/>
<dbReference type="EMBL" id="CAJNOC010003807">
    <property type="protein sequence ID" value="CAF0998516.1"/>
    <property type="molecule type" value="Genomic_DNA"/>
</dbReference>
<evidence type="ECO:0000313" key="1">
    <source>
        <dbReference type="EMBL" id="CAF0998516.1"/>
    </source>
</evidence>
<dbReference type="OrthoDB" id="10067596at2759"/>
<organism evidence="1 2">
    <name type="scientific">Brachionus calyciflorus</name>
    <dbReference type="NCBI Taxonomy" id="104777"/>
    <lineage>
        <taxon>Eukaryota</taxon>
        <taxon>Metazoa</taxon>
        <taxon>Spiralia</taxon>
        <taxon>Gnathifera</taxon>
        <taxon>Rotifera</taxon>
        <taxon>Eurotatoria</taxon>
        <taxon>Monogononta</taxon>
        <taxon>Pseudotrocha</taxon>
        <taxon>Ploima</taxon>
        <taxon>Brachionidae</taxon>
        <taxon>Brachionus</taxon>
    </lineage>
</organism>
<gene>
    <name evidence="1" type="ORF">OXX778_LOCUS16280</name>
</gene>
<evidence type="ECO:0000313" key="2">
    <source>
        <dbReference type="Proteomes" id="UP000663879"/>
    </source>
</evidence>
<dbReference type="Proteomes" id="UP000663879">
    <property type="component" value="Unassembled WGS sequence"/>
</dbReference>
<reference evidence="1" key="1">
    <citation type="submission" date="2021-02" db="EMBL/GenBank/DDBJ databases">
        <authorList>
            <person name="Nowell W R."/>
        </authorList>
    </citation>
    <scope>NUCLEOTIDE SEQUENCE</scope>
    <source>
        <strain evidence="1">Ploen Becks lab</strain>
    </source>
</reference>
<dbReference type="AlphaFoldDB" id="A0A814GN01"/>
<protein>
    <submittedName>
        <fullName evidence="1">Uncharacterized protein</fullName>
    </submittedName>
</protein>
<name>A0A814GN01_9BILA</name>
<keyword evidence="2" id="KW-1185">Reference proteome</keyword>
<sequence length="157" mass="18373">MFSAESSLGFFRRSLNGTRGLHKQYIQIVLNSLPDGRCIPMAYALLPIKSEEIEDFYICKRETVKTGRGRGVKITTVLKERMFKIELWNVFNRVNDNLPRPNNFVEAWHNAFSSMRNKHPSVYSLVDSLIKEQKRTEKELIKLNTGIFIKEIQNIYF</sequence>